<proteinExistence type="predicted"/>
<evidence type="ECO:0008006" key="4">
    <source>
        <dbReference type="Google" id="ProtNLM"/>
    </source>
</evidence>
<feature type="transmembrane region" description="Helical" evidence="1">
    <location>
        <begin position="188"/>
        <end position="216"/>
    </location>
</feature>
<dbReference type="AlphaFoldDB" id="A0A7W5ZR11"/>
<feature type="transmembrane region" description="Helical" evidence="1">
    <location>
        <begin position="332"/>
        <end position="348"/>
    </location>
</feature>
<keyword evidence="1" id="KW-0812">Transmembrane</keyword>
<evidence type="ECO:0000313" key="3">
    <source>
        <dbReference type="Proteomes" id="UP000541352"/>
    </source>
</evidence>
<protein>
    <recommendedName>
        <fullName evidence="4">Glycosyltransferase RgtA/B/C/D-like domain-containing protein</fullName>
    </recommendedName>
</protein>
<dbReference type="RefSeq" id="WP_183978722.1">
    <property type="nucleotide sequence ID" value="NZ_JACIBY010000014.1"/>
</dbReference>
<feature type="transmembrane region" description="Helical" evidence="1">
    <location>
        <begin position="30"/>
        <end position="49"/>
    </location>
</feature>
<gene>
    <name evidence="2" type="ORF">FHS57_005231</name>
</gene>
<name>A0A7W5ZR11_9BACT</name>
<feature type="transmembrane region" description="Helical" evidence="1">
    <location>
        <begin position="237"/>
        <end position="257"/>
    </location>
</feature>
<feature type="transmembrane region" description="Helical" evidence="1">
    <location>
        <begin position="118"/>
        <end position="138"/>
    </location>
</feature>
<feature type="transmembrane region" description="Helical" evidence="1">
    <location>
        <begin position="355"/>
        <end position="374"/>
    </location>
</feature>
<dbReference type="Proteomes" id="UP000541352">
    <property type="component" value="Unassembled WGS sequence"/>
</dbReference>
<sequence length="400" mass="45749">MALTFWNFWSNKLFNWLATFTNSPYWKTKLAVFTVLYILFTSFPDYQALVKMDTGGQRLAARFEVIDWIGTHPFQNLPEHLFTGKVLSEGDQSHFKKRVFRPLIPVALHTVGLKAKHYVGIQFVVGILFVVLLIRFLSKHLSSTASVLATFMFANLFVTKWTFFDFFYHDPLGYLLLLVIVNFRNPLLIVLGIVLGGFVDERAVIGSSAAVLWWFWQESNAQKVALSDVFSFKRYRATWAVVIGIFLFIVLRLYVMSSLGMRTDKSMLGFDANQYNSFPMGLTVTYECAWLLLIGAVVGMVAKKDWLYLLLFMFSALGVIAAGSLVLDFSRSYAYGFVLLLFAIVYLSKTETLPHFLNGLTFCAIGCFLFPTYYQIGSSLFWMPHIFPKIKVLLAFYHLI</sequence>
<evidence type="ECO:0000313" key="2">
    <source>
        <dbReference type="EMBL" id="MBB3841210.1"/>
    </source>
</evidence>
<feature type="transmembrane region" description="Helical" evidence="1">
    <location>
        <begin position="306"/>
        <end position="326"/>
    </location>
</feature>
<keyword evidence="1" id="KW-1133">Transmembrane helix</keyword>
<reference evidence="2 3" key="1">
    <citation type="submission" date="2020-08" db="EMBL/GenBank/DDBJ databases">
        <title>Genomic Encyclopedia of Type Strains, Phase IV (KMG-IV): sequencing the most valuable type-strain genomes for metagenomic binning, comparative biology and taxonomic classification.</title>
        <authorList>
            <person name="Goeker M."/>
        </authorList>
    </citation>
    <scope>NUCLEOTIDE SEQUENCE [LARGE SCALE GENOMIC DNA]</scope>
    <source>
        <strain evidence="2 3">DSM 17976</strain>
    </source>
</reference>
<keyword evidence="3" id="KW-1185">Reference proteome</keyword>
<evidence type="ECO:0000256" key="1">
    <source>
        <dbReference type="SAM" id="Phobius"/>
    </source>
</evidence>
<feature type="transmembrane region" description="Helical" evidence="1">
    <location>
        <begin position="145"/>
        <end position="168"/>
    </location>
</feature>
<accession>A0A7W5ZR11</accession>
<feature type="transmembrane region" description="Helical" evidence="1">
    <location>
        <begin position="277"/>
        <end position="299"/>
    </location>
</feature>
<organism evidence="2 3">
    <name type="scientific">Runella defluvii</name>
    <dbReference type="NCBI Taxonomy" id="370973"/>
    <lineage>
        <taxon>Bacteria</taxon>
        <taxon>Pseudomonadati</taxon>
        <taxon>Bacteroidota</taxon>
        <taxon>Cytophagia</taxon>
        <taxon>Cytophagales</taxon>
        <taxon>Spirosomataceae</taxon>
        <taxon>Runella</taxon>
    </lineage>
</organism>
<keyword evidence="1" id="KW-0472">Membrane</keyword>
<comment type="caution">
    <text evidence="2">The sequence shown here is derived from an EMBL/GenBank/DDBJ whole genome shotgun (WGS) entry which is preliminary data.</text>
</comment>
<dbReference type="EMBL" id="JACIBY010000014">
    <property type="protein sequence ID" value="MBB3841210.1"/>
    <property type="molecule type" value="Genomic_DNA"/>
</dbReference>